<protein>
    <submittedName>
        <fullName evidence="8">Related to ssf1-nucleolar protein involved in the assembly of the large ribosomal subunit</fullName>
    </submittedName>
</protein>
<accession>A0A078AC27</accession>
<keyword evidence="3" id="KW-0689">Ribosomal protein</keyword>
<dbReference type="AlphaFoldDB" id="A0A078AC27"/>
<dbReference type="HAMAP" id="MF_01310">
    <property type="entry name" value="Ribosomal_uS11"/>
    <property type="match status" value="1"/>
</dbReference>
<keyword evidence="4" id="KW-0687">Ribonucleoprotein</keyword>
<feature type="region of interest" description="Disordered" evidence="5">
    <location>
        <begin position="299"/>
        <end position="397"/>
    </location>
</feature>
<feature type="transmembrane region" description="Helical" evidence="6">
    <location>
        <begin position="678"/>
        <end position="700"/>
    </location>
</feature>
<dbReference type="Proteomes" id="UP000039865">
    <property type="component" value="Unassembled WGS sequence"/>
</dbReference>
<keyword evidence="6" id="KW-1133">Transmembrane helix</keyword>
<keyword evidence="9" id="KW-1185">Reference proteome</keyword>
<name>A0A078AC27_STYLE</name>
<dbReference type="NCBIfam" id="NF007176">
    <property type="entry name" value="PRK09607.1"/>
    <property type="match status" value="1"/>
</dbReference>
<dbReference type="InterPro" id="IPR007109">
    <property type="entry name" value="Brix"/>
</dbReference>
<dbReference type="GO" id="GO:0005840">
    <property type="term" value="C:ribosome"/>
    <property type="evidence" value="ECO:0007669"/>
    <property type="project" value="UniProtKB-KW"/>
</dbReference>
<dbReference type="PANTHER" id="PTHR12661:SF5">
    <property type="entry name" value="SUPPRESSOR OF SWI4 1 HOMOLOG"/>
    <property type="match status" value="1"/>
</dbReference>
<dbReference type="InterPro" id="IPR001971">
    <property type="entry name" value="Ribosomal_uS11"/>
</dbReference>
<evidence type="ECO:0000256" key="3">
    <source>
        <dbReference type="ARBA" id="ARBA00022980"/>
    </source>
</evidence>
<dbReference type="SMART" id="SM00879">
    <property type="entry name" value="Brix"/>
    <property type="match status" value="1"/>
</dbReference>
<dbReference type="InParanoid" id="A0A078AC27"/>
<keyword evidence="6" id="KW-0472">Membrane</keyword>
<feature type="domain" description="Brix" evidence="7">
    <location>
        <begin position="12"/>
        <end position="283"/>
    </location>
</feature>
<feature type="transmembrane region" description="Helical" evidence="6">
    <location>
        <begin position="777"/>
        <end position="795"/>
    </location>
</feature>
<comment type="similarity">
    <text evidence="2">Belongs to the universal ribosomal protein uS11 family.</text>
</comment>
<dbReference type="PANTHER" id="PTHR12661">
    <property type="entry name" value="PETER PAN-RELATED"/>
    <property type="match status" value="1"/>
</dbReference>
<comment type="subcellular location">
    <subcellularLocation>
        <location evidence="1">Plastid</location>
        <location evidence="1">Chloroplast</location>
    </subcellularLocation>
</comment>
<evidence type="ECO:0000256" key="6">
    <source>
        <dbReference type="SAM" id="Phobius"/>
    </source>
</evidence>
<evidence type="ECO:0000256" key="5">
    <source>
        <dbReference type="SAM" id="MobiDB-lite"/>
    </source>
</evidence>
<sequence>MPRKGGKRSQHELAFVIKRGKIGIYLKELLQDTRELMYPYTALRLKEKKKNSIKDFISVAGQFGVTHMVVFSQTDKSCYVRFLKNPKGPTITFKIQDYSLARDVIKYQQKKRASKIFSKTLQNAPLLIMNGFGNRDDNDAYKIVSLMIQSMFPPIKVQSMNLSQCKRVVLFNLVTDENGKEALEFRHFGISARQRSINKSIKRLVNNKKVPNLSRYNDISDYIYSKGGGYSSESEVDDIPESKLILPEDFQDKKKNTSVAIKLHEIGPRLRLKLVKIEEGICRGNVVFHSYVKKSKKEIKDQMDDLKKKRDSKAERKRIQEENVKRKQAEKEAKEGGDKKKVGFKGDSDEEEQEDYHEVEIDEQKDARALPKNNTYYKKTAKKDFSKKPNLGKRNTREKPAQLINFFYIKLNCKFKEQSIKMAYQPPITFANTFGQPQNKPKKFDDDLLGLGFSNSSSSFSGGKKNETLSNRKKGGNNSNQLFNPDDILSSFGGDFSNNKQRTNLGFDDDYQEENMKESTGLLSSQGSKPMAKNINMVPQNALQSKQLMSAKNQKETNATNERPKNLFQKYIFDPFKYQTYFDTTTQEIQDKLTDALWPFIPKNQHHLIENDAEQIREFKTKPAINELYGPLWIMSTLIIELCILGHLQTALSSHKIKTSLTEEELLTKQANYSLHKVFKTTFLLLMFFVINPFVCYLVFKNKGAVEITYLSLFQIFSYSYAIFVPLAIVNCILISFNRLRVFLILGSAAISLYYVYKETKEYLTKYIDDLTFKYIGGYVLGSLGFFLLLFRYYFLSIIIQYISEADNMSKAQKKGKAVDAEGEDALKEEKVTYYGPPVVGAGKQTENQFGVCHILATFNNTFIHVTDLSGRETYARITGGMKVKADREESSPYAAMLAAVDVVKALKQVGINAVHIKMRARGGVETKTPGPGAQSALRALARNGLKIGRIEDVTPIPTDTTRRDGGRRGRRL</sequence>
<dbReference type="GO" id="GO:0009507">
    <property type="term" value="C:chloroplast"/>
    <property type="evidence" value="ECO:0007669"/>
    <property type="project" value="UniProtKB-SubCell"/>
</dbReference>
<dbReference type="GO" id="GO:0030687">
    <property type="term" value="C:preribosome, large subunit precursor"/>
    <property type="evidence" value="ECO:0007669"/>
    <property type="project" value="TreeGrafter"/>
</dbReference>
<dbReference type="PROSITE" id="PS50833">
    <property type="entry name" value="BRIX"/>
    <property type="match status" value="1"/>
</dbReference>
<evidence type="ECO:0000313" key="9">
    <source>
        <dbReference type="Proteomes" id="UP000039865"/>
    </source>
</evidence>
<dbReference type="GO" id="GO:0003735">
    <property type="term" value="F:structural constituent of ribosome"/>
    <property type="evidence" value="ECO:0007669"/>
    <property type="project" value="InterPro"/>
</dbReference>
<dbReference type="GO" id="GO:0019843">
    <property type="term" value="F:rRNA binding"/>
    <property type="evidence" value="ECO:0007669"/>
    <property type="project" value="InterPro"/>
</dbReference>
<organism evidence="8 9">
    <name type="scientific">Stylonychia lemnae</name>
    <name type="common">Ciliate</name>
    <dbReference type="NCBI Taxonomy" id="5949"/>
    <lineage>
        <taxon>Eukaryota</taxon>
        <taxon>Sar</taxon>
        <taxon>Alveolata</taxon>
        <taxon>Ciliophora</taxon>
        <taxon>Intramacronucleata</taxon>
        <taxon>Spirotrichea</taxon>
        <taxon>Stichotrichia</taxon>
        <taxon>Sporadotrichida</taxon>
        <taxon>Oxytrichidae</taxon>
        <taxon>Stylonychinae</taxon>
        <taxon>Stylonychia</taxon>
    </lineage>
</organism>
<feature type="transmembrane region" description="Helical" evidence="6">
    <location>
        <begin position="740"/>
        <end position="757"/>
    </location>
</feature>
<dbReference type="Pfam" id="PF04427">
    <property type="entry name" value="Brix"/>
    <property type="match status" value="1"/>
</dbReference>
<feature type="compositionally biased region" description="Basic and acidic residues" evidence="5">
    <location>
        <begin position="299"/>
        <end position="347"/>
    </location>
</feature>
<dbReference type="InterPro" id="IPR036967">
    <property type="entry name" value="Ribosomal_uS11_sf"/>
</dbReference>
<keyword evidence="6" id="KW-0812">Transmembrane</keyword>
<proteinExistence type="inferred from homology"/>
<gene>
    <name evidence="8" type="primary">Contig5564.g5953</name>
    <name evidence="8" type="ORF">STYLEM_8374</name>
</gene>
<dbReference type="FunFam" id="3.30.420.80:FF:000002">
    <property type="entry name" value="40S ribosomal protein S14"/>
    <property type="match status" value="1"/>
</dbReference>
<feature type="compositionally biased region" description="Basic and acidic residues" evidence="5">
    <location>
        <begin position="356"/>
        <end position="369"/>
    </location>
</feature>
<feature type="region of interest" description="Disordered" evidence="5">
    <location>
        <begin position="457"/>
        <end position="484"/>
    </location>
</feature>
<dbReference type="GO" id="GO:0006364">
    <property type="term" value="P:rRNA processing"/>
    <property type="evidence" value="ECO:0007669"/>
    <property type="project" value="InterPro"/>
</dbReference>
<dbReference type="InterPro" id="IPR045112">
    <property type="entry name" value="PPAN-like"/>
</dbReference>
<dbReference type="EMBL" id="CCKQ01007945">
    <property type="protein sequence ID" value="CDW79386.1"/>
    <property type="molecule type" value="Genomic_DNA"/>
</dbReference>
<evidence type="ECO:0000256" key="1">
    <source>
        <dbReference type="ARBA" id="ARBA00004229"/>
    </source>
</evidence>
<evidence type="ECO:0000256" key="2">
    <source>
        <dbReference type="ARBA" id="ARBA00006194"/>
    </source>
</evidence>
<dbReference type="GO" id="GO:0000027">
    <property type="term" value="P:ribosomal large subunit assembly"/>
    <property type="evidence" value="ECO:0007669"/>
    <property type="project" value="TreeGrafter"/>
</dbReference>
<dbReference type="Pfam" id="PF00411">
    <property type="entry name" value="Ribosomal_S11"/>
    <property type="match status" value="1"/>
</dbReference>
<evidence type="ECO:0000259" key="7">
    <source>
        <dbReference type="PROSITE" id="PS50833"/>
    </source>
</evidence>
<reference evidence="8 9" key="1">
    <citation type="submission" date="2014-06" db="EMBL/GenBank/DDBJ databases">
        <authorList>
            <person name="Swart Estienne"/>
        </authorList>
    </citation>
    <scope>NUCLEOTIDE SEQUENCE [LARGE SCALE GENOMIC DNA]</scope>
    <source>
        <strain evidence="8 9">130c</strain>
    </source>
</reference>
<dbReference type="SUPFAM" id="SSF53137">
    <property type="entry name" value="Translational machinery components"/>
    <property type="match status" value="1"/>
</dbReference>
<dbReference type="Gene3D" id="3.30.420.80">
    <property type="entry name" value="Ribosomal protein S11"/>
    <property type="match status" value="1"/>
</dbReference>
<dbReference type="GO" id="GO:0006412">
    <property type="term" value="P:translation"/>
    <property type="evidence" value="ECO:0007669"/>
    <property type="project" value="InterPro"/>
</dbReference>
<feature type="transmembrane region" description="Helical" evidence="6">
    <location>
        <begin position="712"/>
        <end position="733"/>
    </location>
</feature>
<evidence type="ECO:0000256" key="4">
    <source>
        <dbReference type="ARBA" id="ARBA00023274"/>
    </source>
</evidence>
<dbReference type="OrthoDB" id="308517at2759"/>
<evidence type="ECO:0000313" key="8">
    <source>
        <dbReference type="EMBL" id="CDW79386.1"/>
    </source>
</evidence>